<dbReference type="GO" id="GO:0016020">
    <property type="term" value="C:membrane"/>
    <property type="evidence" value="ECO:0007669"/>
    <property type="project" value="UniProtKB-SubCell"/>
</dbReference>
<feature type="transmembrane region" description="Helical" evidence="8">
    <location>
        <begin position="141"/>
        <end position="163"/>
    </location>
</feature>
<comment type="subcellular location">
    <subcellularLocation>
        <location evidence="1">Membrane</location>
        <topology evidence="1">Multi-pass membrane protein</topology>
    </subcellularLocation>
</comment>
<dbReference type="FunFam" id="1.20.1250.20:FF:000013">
    <property type="entry name" value="MFS general substrate transporter"/>
    <property type="match status" value="1"/>
</dbReference>
<dbReference type="SUPFAM" id="SSF103473">
    <property type="entry name" value="MFS general substrate transporter"/>
    <property type="match status" value="1"/>
</dbReference>
<keyword evidence="3 8" id="KW-0812">Transmembrane</keyword>
<evidence type="ECO:0000256" key="3">
    <source>
        <dbReference type="ARBA" id="ARBA00022692"/>
    </source>
</evidence>
<comment type="caution">
    <text evidence="10">The sequence shown here is derived from an EMBL/GenBank/DDBJ whole genome shotgun (WGS) entry which is preliminary data.</text>
</comment>
<feature type="transmembrane region" description="Helical" evidence="8">
    <location>
        <begin position="402"/>
        <end position="423"/>
    </location>
</feature>
<keyword evidence="4 8" id="KW-1133">Transmembrane helix</keyword>
<feature type="domain" description="Major facilitator superfamily (MFS) profile" evidence="9">
    <location>
        <begin position="49"/>
        <end position="461"/>
    </location>
</feature>
<dbReference type="InterPro" id="IPR011701">
    <property type="entry name" value="MFS"/>
</dbReference>
<organism evidence="10 11">
    <name type="scientific">Dactylonectria estremocensis</name>
    <dbReference type="NCBI Taxonomy" id="1079267"/>
    <lineage>
        <taxon>Eukaryota</taxon>
        <taxon>Fungi</taxon>
        <taxon>Dikarya</taxon>
        <taxon>Ascomycota</taxon>
        <taxon>Pezizomycotina</taxon>
        <taxon>Sordariomycetes</taxon>
        <taxon>Hypocreomycetidae</taxon>
        <taxon>Hypocreales</taxon>
        <taxon>Nectriaceae</taxon>
        <taxon>Dactylonectria</taxon>
    </lineage>
</organism>
<feature type="transmembrane region" description="Helical" evidence="8">
    <location>
        <begin position="175"/>
        <end position="196"/>
    </location>
</feature>
<evidence type="ECO:0000313" key="11">
    <source>
        <dbReference type="Proteomes" id="UP000717696"/>
    </source>
</evidence>
<dbReference type="PANTHER" id="PTHR43791">
    <property type="entry name" value="PERMEASE-RELATED"/>
    <property type="match status" value="1"/>
</dbReference>
<protein>
    <submittedName>
        <fullName evidence="10">Major facilitator superfamily domain-containing protein</fullName>
    </submittedName>
</protein>
<feature type="transmembrane region" description="Helical" evidence="8">
    <location>
        <begin position="277"/>
        <end position="303"/>
    </location>
</feature>
<evidence type="ECO:0000259" key="9">
    <source>
        <dbReference type="PROSITE" id="PS50850"/>
    </source>
</evidence>
<dbReference type="GO" id="GO:0022857">
    <property type="term" value="F:transmembrane transporter activity"/>
    <property type="evidence" value="ECO:0007669"/>
    <property type="project" value="InterPro"/>
</dbReference>
<dbReference type="InterPro" id="IPR036259">
    <property type="entry name" value="MFS_trans_sf"/>
</dbReference>
<keyword evidence="5 8" id="KW-0472">Membrane</keyword>
<evidence type="ECO:0000256" key="1">
    <source>
        <dbReference type="ARBA" id="ARBA00004141"/>
    </source>
</evidence>
<keyword evidence="6" id="KW-0325">Glycoprotein</keyword>
<proteinExistence type="predicted"/>
<keyword evidence="2" id="KW-0813">Transport</keyword>
<feature type="transmembrane region" description="Helical" evidence="8">
    <location>
        <begin position="116"/>
        <end position="135"/>
    </location>
</feature>
<dbReference type="InterPro" id="IPR020846">
    <property type="entry name" value="MFS_dom"/>
</dbReference>
<dbReference type="Proteomes" id="UP000717696">
    <property type="component" value="Unassembled WGS sequence"/>
</dbReference>
<dbReference type="FunFam" id="1.20.1250.20:FF:000018">
    <property type="entry name" value="MFS transporter permease"/>
    <property type="match status" value="1"/>
</dbReference>
<evidence type="ECO:0000256" key="6">
    <source>
        <dbReference type="ARBA" id="ARBA00023180"/>
    </source>
</evidence>
<accession>A0A9P9ELJ9</accession>
<keyword evidence="11" id="KW-1185">Reference proteome</keyword>
<dbReference type="PROSITE" id="PS50850">
    <property type="entry name" value="MFS"/>
    <property type="match status" value="1"/>
</dbReference>
<evidence type="ECO:0000256" key="2">
    <source>
        <dbReference type="ARBA" id="ARBA00022448"/>
    </source>
</evidence>
<feature type="transmembrane region" description="Helical" evidence="8">
    <location>
        <begin position="315"/>
        <end position="335"/>
    </location>
</feature>
<feature type="transmembrane region" description="Helical" evidence="8">
    <location>
        <begin position="342"/>
        <end position="363"/>
    </location>
</feature>
<dbReference type="PANTHER" id="PTHR43791:SF24">
    <property type="entry name" value="NICOTINIC ACID PLASMA MEMBRANE TRANSPORTER"/>
    <property type="match status" value="1"/>
</dbReference>
<evidence type="ECO:0000256" key="5">
    <source>
        <dbReference type="ARBA" id="ARBA00023136"/>
    </source>
</evidence>
<dbReference type="OrthoDB" id="2962993at2759"/>
<dbReference type="Gene3D" id="1.20.1250.20">
    <property type="entry name" value="MFS general substrate transporter like domains"/>
    <property type="match status" value="2"/>
</dbReference>
<feature type="transmembrane region" description="Helical" evidence="8">
    <location>
        <begin position="369"/>
        <end position="390"/>
    </location>
</feature>
<dbReference type="AlphaFoldDB" id="A0A9P9ELJ9"/>
<evidence type="ECO:0000313" key="10">
    <source>
        <dbReference type="EMBL" id="KAH7139688.1"/>
    </source>
</evidence>
<gene>
    <name evidence="10" type="ORF">B0J13DRAFT_67035</name>
</gene>
<evidence type="ECO:0000256" key="8">
    <source>
        <dbReference type="SAM" id="Phobius"/>
    </source>
</evidence>
<evidence type="ECO:0000256" key="7">
    <source>
        <dbReference type="SAM" id="MobiDB-lite"/>
    </source>
</evidence>
<name>A0A9P9ELJ9_9HYPO</name>
<evidence type="ECO:0000256" key="4">
    <source>
        <dbReference type="ARBA" id="ARBA00022989"/>
    </source>
</evidence>
<reference evidence="10" key="1">
    <citation type="journal article" date="2021" name="Nat. Commun.">
        <title>Genetic determinants of endophytism in the Arabidopsis root mycobiome.</title>
        <authorList>
            <person name="Mesny F."/>
            <person name="Miyauchi S."/>
            <person name="Thiergart T."/>
            <person name="Pickel B."/>
            <person name="Atanasova L."/>
            <person name="Karlsson M."/>
            <person name="Huettel B."/>
            <person name="Barry K.W."/>
            <person name="Haridas S."/>
            <person name="Chen C."/>
            <person name="Bauer D."/>
            <person name="Andreopoulos W."/>
            <person name="Pangilinan J."/>
            <person name="LaButti K."/>
            <person name="Riley R."/>
            <person name="Lipzen A."/>
            <person name="Clum A."/>
            <person name="Drula E."/>
            <person name="Henrissat B."/>
            <person name="Kohler A."/>
            <person name="Grigoriev I.V."/>
            <person name="Martin F.M."/>
            <person name="Hacquard S."/>
        </authorList>
    </citation>
    <scope>NUCLEOTIDE SEQUENCE</scope>
    <source>
        <strain evidence="10">MPI-CAGE-AT-0021</strain>
    </source>
</reference>
<feature type="transmembrane region" description="Helical" evidence="8">
    <location>
        <begin position="208"/>
        <end position="230"/>
    </location>
</feature>
<feature type="transmembrane region" description="Helical" evidence="8">
    <location>
        <begin position="435"/>
        <end position="455"/>
    </location>
</feature>
<dbReference type="Pfam" id="PF07690">
    <property type="entry name" value="MFS_1"/>
    <property type="match status" value="1"/>
</dbReference>
<sequence>MSDLKETMMDSGSAPAGHGSAPESANGVSDVFIDPVLEKRTISKFDKFMMPQMALLMLIAYLDRSNIGNARVFGFEEGIGLVGTQFNNLSTLFYPTYVVFEIPWVMGVKKFGANTILAVAMVGWSVVTLGTGFIHNYHQGIAMRLLLGVFESALFPCLAFIISTVYSREQQAKRIAVLYGAIALSGAFGGLIAYGIQLMGERHGLAAWRWLFIIEGCISIVIGLGLWMTLPFSSEKAWFLNAEESNVMRMRIQRDAAYKGEEKFSWKYVRMAFTEPIIYIAAVGLFCSSIPLFGFSTFLPTIMVGLGYTSLQANYLSIPVYVFACLVLCSIAWLSDKLNKRAVIAMMVPIPVLVGYAIVIGTASHGAGLFAMFLIAAGVYPYNTLIVTWVTNNLQNEHVRSVGIPLLISIANASGIASSRIYPSKDKPRYVMGNSVSLGMEAAALAAVGGLYLVVRRRSAKKAAQANGEDPEASFTYVL</sequence>
<feature type="region of interest" description="Disordered" evidence="7">
    <location>
        <begin position="1"/>
        <end position="25"/>
    </location>
</feature>
<dbReference type="EMBL" id="JAGMUU010000014">
    <property type="protein sequence ID" value="KAH7139688.1"/>
    <property type="molecule type" value="Genomic_DNA"/>
</dbReference>